<comment type="catalytic activity">
    <reaction evidence="4">
        <text>a 1-acyl-sn-glycero-3-phosphate + an acyl-CoA = a 1,2-diacyl-sn-glycero-3-phosphate + CoA</text>
        <dbReference type="Rhea" id="RHEA:19709"/>
        <dbReference type="ChEBI" id="CHEBI:57287"/>
        <dbReference type="ChEBI" id="CHEBI:57970"/>
        <dbReference type="ChEBI" id="CHEBI:58342"/>
        <dbReference type="ChEBI" id="CHEBI:58608"/>
        <dbReference type="EC" id="2.3.1.51"/>
    </reaction>
</comment>
<sequence length="196" mass="22017">MSVYPFVKVLVKMLFKILFKVTIVGKENVPQEGNGVLCCNHISNFDPLTMAVYLDRLPRYIAKKELFQNKILGALLRNLQAFPIDRQAVMDMKAFKTAINVLKGGELLGIFAEGTRVKEGEDKAAKAGVAMFALKGDAPVIPVAISGSYKFRSEIRIEFGEPLTLEEYRGERITTDLMEEVTEKIMGRVREMKVKL</sequence>
<dbReference type="Proteomes" id="UP000184204">
    <property type="component" value="Unassembled WGS sequence"/>
</dbReference>
<dbReference type="SMART" id="SM00563">
    <property type="entry name" value="PlsC"/>
    <property type="match status" value="1"/>
</dbReference>
<evidence type="ECO:0000256" key="2">
    <source>
        <dbReference type="ARBA" id="ARBA00022679"/>
    </source>
</evidence>
<evidence type="ECO:0000259" key="5">
    <source>
        <dbReference type="SMART" id="SM00563"/>
    </source>
</evidence>
<evidence type="ECO:0000313" key="9">
    <source>
        <dbReference type="Proteomes" id="UP000184204"/>
    </source>
</evidence>
<keyword evidence="4" id="KW-0444">Lipid biosynthesis</keyword>
<keyword evidence="8" id="KW-1185">Reference proteome</keyword>
<evidence type="ECO:0000313" key="8">
    <source>
        <dbReference type="Proteomes" id="UP000068026"/>
    </source>
</evidence>
<dbReference type="EC" id="2.3.1.51" evidence="4"/>
<dbReference type="PANTHER" id="PTHR10434">
    <property type="entry name" value="1-ACYL-SN-GLYCEROL-3-PHOSPHATE ACYLTRANSFERASE"/>
    <property type="match status" value="1"/>
</dbReference>
<dbReference type="EMBL" id="CP014223">
    <property type="protein sequence ID" value="AMJ42087.1"/>
    <property type="molecule type" value="Genomic_DNA"/>
</dbReference>
<dbReference type="GO" id="GO:0003841">
    <property type="term" value="F:1-acylglycerol-3-phosphate O-acyltransferase activity"/>
    <property type="evidence" value="ECO:0007669"/>
    <property type="project" value="UniProtKB-UniRule"/>
</dbReference>
<gene>
    <name evidence="6" type="primary">plsC</name>
    <name evidence="6" type="ORF">CPRO_25390</name>
    <name evidence="7" type="ORF">SAMN02745151_00906</name>
</gene>
<dbReference type="SUPFAM" id="SSF69593">
    <property type="entry name" value="Glycerol-3-phosphate (1)-acyltransferase"/>
    <property type="match status" value="1"/>
</dbReference>
<accession>A0A0X8VE87</accession>
<dbReference type="CDD" id="cd07989">
    <property type="entry name" value="LPLAT_AGPAT-like"/>
    <property type="match status" value="1"/>
</dbReference>
<dbReference type="Proteomes" id="UP000068026">
    <property type="component" value="Chromosome"/>
</dbReference>
<keyword evidence="3 4" id="KW-0012">Acyltransferase</keyword>
<reference evidence="8" key="2">
    <citation type="submission" date="2016-01" db="EMBL/GenBank/DDBJ databases">
        <authorList>
            <person name="Poehlein A."/>
            <person name="Schlien K."/>
            <person name="Gottschalk G."/>
            <person name="Buckel W."/>
            <person name="Daniel R."/>
        </authorList>
    </citation>
    <scope>NUCLEOTIDE SEQUENCE [LARGE SCALE GENOMIC DNA]</scope>
    <source>
        <strain evidence="8">X2</strain>
    </source>
</reference>
<reference evidence="9" key="3">
    <citation type="submission" date="2016-11" db="EMBL/GenBank/DDBJ databases">
        <authorList>
            <person name="Jaros S."/>
            <person name="Januszkiewicz K."/>
            <person name="Wedrychowicz H."/>
        </authorList>
    </citation>
    <scope>NUCLEOTIDE SEQUENCE [LARGE SCALE GENOMIC DNA]</scope>
    <source>
        <strain evidence="9">DSM 1682</strain>
    </source>
</reference>
<protein>
    <recommendedName>
        <fullName evidence="4">1-acyl-sn-glycerol-3-phosphate acyltransferase</fullName>
        <ecNumber evidence="4">2.3.1.51</ecNumber>
    </recommendedName>
</protein>
<comment type="domain">
    <text evidence="4">The HXXXXD motif is essential for acyltransferase activity and may constitute the binding site for the phosphate moiety of the glycerol-3-phosphate.</text>
</comment>
<evidence type="ECO:0000313" key="7">
    <source>
        <dbReference type="EMBL" id="SHE51117.1"/>
    </source>
</evidence>
<evidence type="ECO:0000256" key="4">
    <source>
        <dbReference type="RuleBase" id="RU361267"/>
    </source>
</evidence>
<dbReference type="OrthoDB" id="9803035at2"/>
<keyword evidence="4" id="KW-1208">Phospholipid metabolism</keyword>
<evidence type="ECO:0000256" key="3">
    <source>
        <dbReference type="ARBA" id="ARBA00023315"/>
    </source>
</evidence>
<dbReference type="GO" id="GO:0006654">
    <property type="term" value="P:phosphatidic acid biosynthetic process"/>
    <property type="evidence" value="ECO:0007669"/>
    <property type="project" value="TreeGrafter"/>
</dbReference>
<organism evidence="7 9">
    <name type="scientific">Anaerotignum propionicum DSM 1682</name>
    <dbReference type="NCBI Taxonomy" id="991789"/>
    <lineage>
        <taxon>Bacteria</taxon>
        <taxon>Bacillati</taxon>
        <taxon>Bacillota</taxon>
        <taxon>Clostridia</taxon>
        <taxon>Lachnospirales</taxon>
        <taxon>Anaerotignaceae</taxon>
        <taxon>Anaerotignum</taxon>
    </lineage>
</organism>
<dbReference type="RefSeq" id="WP_066052340.1">
    <property type="nucleotide sequence ID" value="NZ_CP014223.1"/>
</dbReference>
<reference evidence="7" key="4">
    <citation type="submission" date="2016-11" db="EMBL/GenBank/DDBJ databases">
        <authorList>
            <person name="Varghese N."/>
            <person name="Submissions S."/>
        </authorList>
    </citation>
    <scope>NUCLEOTIDE SEQUENCE</scope>
    <source>
        <strain evidence="7">DSM 1682</strain>
    </source>
</reference>
<evidence type="ECO:0000256" key="1">
    <source>
        <dbReference type="ARBA" id="ARBA00008655"/>
    </source>
</evidence>
<reference evidence="6 8" key="1">
    <citation type="journal article" date="2016" name="Genome Announc.">
        <title>Complete Genome Sequence of the Amino Acid-Fermenting Clostridium propionicum X2 (DSM 1682).</title>
        <authorList>
            <person name="Poehlein A."/>
            <person name="Schlien K."/>
            <person name="Chowdhury N.P."/>
            <person name="Gottschalk G."/>
            <person name="Buckel W."/>
            <person name="Daniel R."/>
        </authorList>
    </citation>
    <scope>NUCLEOTIDE SEQUENCE [LARGE SCALE GENOMIC DNA]</scope>
    <source>
        <strain evidence="6 8">X2</strain>
    </source>
</reference>
<dbReference type="KEGG" id="cpro:CPRO_25390"/>
<dbReference type="AlphaFoldDB" id="A0A0X8VE87"/>
<keyword evidence="2 4" id="KW-0808">Transferase</keyword>
<name>A0A0X8VE87_ANAPI</name>
<dbReference type="InterPro" id="IPR002123">
    <property type="entry name" value="Plipid/glycerol_acylTrfase"/>
</dbReference>
<keyword evidence="4" id="KW-0443">Lipid metabolism</keyword>
<proteinExistence type="inferred from homology"/>
<feature type="domain" description="Phospholipid/glycerol acyltransferase" evidence="5">
    <location>
        <begin position="35"/>
        <end position="148"/>
    </location>
</feature>
<dbReference type="EMBL" id="FQUA01000003">
    <property type="protein sequence ID" value="SHE51117.1"/>
    <property type="molecule type" value="Genomic_DNA"/>
</dbReference>
<dbReference type="GO" id="GO:0016020">
    <property type="term" value="C:membrane"/>
    <property type="evidence" value="ECO:0007669"/>
    <property type="project" value="InterPro"/>
</dbReference>
<evidence type="ECO:0000313" key="6">
    <source>
        <dbReference type="EMBL" id="AMJ42087.1"/>
    </source>
</evidence>
<dbReference type="PANTHER" id="PTHR10434:SF11">
    <property type="entry name" value="1-ACYL-SN-GLYCEROL-3-PHOSPHATE ACYLTRANSFERASE"/>
    <property type="match status" value="1"/>
</dbReference>
<dbReference type="Pfam" id="PF01553">
    <property type="entry name" value="Acyltransferase"/>
    <property type="match status" value="1"/>
</dbReference>
<dbReference type="NCBIfam" id="TIGR00530">
    <property type="entry name" value="AGP_acyltrn"/>
    <property type="match status" value="1"/>
</dbReference>
<comment type="similarity">
    <text evidence="1 4">Belongs to the 1-acyl-sn-glycerol-3-phosphate acyltransferase family.</text>
</comment>
<keyword evidence="4" id="KW-0594">Phospholipid biosynthesis</keyword>
<dbReference type="InterPro" id="IPR004552">
    <property type="entry name" value="AGP_acyltrans"/>
</dbReference>